<dbReference type="GO" id="GO:0003723">
    <property type="term" value="F:RNA binding"/>
    <property type="evidence" value="ECO:0007669"/>
    <property type="project" value="InterPro"/>
</dbReference>
<sequence length="69" mass="7686">MEQKQMLGEVIYMRIVSTQPELAGKITGMLLEMDNNELLSLLESEDAMNNKVAEALKVLQDYAATDAPQ</sequence>
<dbReference type="GO" id="GO:0005737">
    <property type="term" value="C:cytoplasm"/>
    <property type="evidence" value="ECO:0007669"/>
    <property type="project" value="TreeGrafter"/>
</dbReference>
<dbReference type="Proteomes" id="UP001213000">
    <property type="component" value="Unassembled WGS sequence"/>
</dbReference>
<evidence type="ECO:0000313" key="3">
    <source>
        <dbReference type="Proteomes" id="UP001213000"/>
    </source>
</evidence>
<dbReference type="SUPFAM" id="SSF63570">
    <property type="entry name" value="PABC (PABP) domain"/>
    <property type="match status" value="1"/>
</dbReference>
<dbReference type="PANTHER" id="PTHR46276:SF1">
    <property type="entry name" value="E3 UBIQUITIN-PROTEIN LIGASE UBR5"/>
    <property type="match status" value="1"/>
</dbReference>
<accession>A0AAD5VLJ6</accession>
<dbReference type="PANTHER" id="PTHR46276">
    <property type="entry name" value="E3 UBIQUITIN-PROTEIN LIGASE UBR5"/>
    <property type="match status" value="1"/>
</dbReference>
<name>A0AAD5VLJ6_9AGAR</name>
<evidence type="ECO:0000313" key="2">
    <source>
        <dbReference type="EMBL" id="KAJ3563117.1"/>
    </source>
</evidence>
<dbReference type="GO" id="GO:0000209">
    <property type="term" value="P:protein polyubiquitination"/>
    <property type="evidence" value="ECO:0007669"/>
    <property type="project" value="TreeGrafter"/>
</dbReference>
<gene>
    <name evidence="2" type="ORF">NP233_g9154</name>
</gene>
<comment type="caution">
    <text evidence="2">The sequence shown here is derived from an EMBL/GenBank/DDBJ whole genome shotgun (WGS) entry which is preliminary data.</text>
</comment>
<dbReference type="EMBL" id="JANIEX010000794">
    <property type="protein sequence ID" value="KAJ3563117.1"/>
    <property type="molecule type" value="Genomic_DNA"/>
</dbReference>
<evidence type="ECO:0000259" key="1">
    <source>
        <dbReference type="PROSITE" id="PS51309"/>
    </source>
</evidence>
<feature type="domain" description="PABC" evidence="1">
    <location>
        <begin position="1"/>
        <end position="64"/>
    </location>
</feature>
<dbReference type="PROSITE" id="PS51309">
    <property type="entry name" value="PABC"/>
    <property type="match status" value="1"/>
</dbReference>
<dbReference type="SMART" id="SM00517">
    <property type="entry name" value="PolyA"/>
    <property type="match status" value="1"/>
</dbReference>
<dbReference type="AlphaFoldDB" id="A0AAD5VLJ6"/>
<dbReference type="Gene3D" id="1.10.1900.10">
    <property type="entry name" value="c-terminal domain of poly(a) binding protein"/>
    <property type="match status" value="1"/>
</dbReference>
<protein>
    <recommendedName>
        <fullName evidence="1">PABC domain-containing protein</fullName>
    </recommendedName>
</protein>
<proteinExistence type="predicted"/>
<keyword evidence="3" id="KW-1185">Reference proteome</keyword>
<organism evidence="2 3">
    <name type="scientific">Leucocoprinus birnbaumii</name>
    <dbReference type="NCBI Taxonomy" id="56174"/>
    <lineage>
        <taxon>Eukaryota</taxon>
        <taxon>Fungi</taxon>
        <taxon>Dikarya</taxon>
        <taxon>Basidiomycota</taxon>
        <taxon>Agaricomycotina</taxon>
        <taxon>Agaricomycetes</taxon>
        <taxon>Agaricomycetidae</taxon>
        <taxon>Agaricales</taxon>
        <taxon>Agaricineae</taxon>
        <taxon>Agaricaceae</taxon>
        <taxon>Leucocoprinus</taxon>
    </lineage>
</organism>
<dbReference type="InterPro" id="IPR036053">
    <property type="entry name" value="PABP-dom"/>
</dbReference>
<reference evidence="2" key="1">
    <citation type="submission" date="2022-07" db="EMBL/GenBank/DDBJ databases">
        <title>Genome Sequence of Leucocoprinus birnbaumii.</title>
        <authorList>
            <person name="Buettner E."/>
        </authorList>
    </citation>
    <scope>NUCLEOTIDE SEQUENCE</scope>
    <source>
        <strain evidence="2">VT141</strain>
    </source>
</reference>
<dbReference type="Pfam" id="PF00658">
    <property type="entry name" value="MLLE"/>
    <property type="match status" value="1"/>
</dbReference>
<dbReference type="GO" id="GO:0034450">
    <property type="term" value="F:ubiquitin-ubiquitin ligase activity"/>
    <property type="evidence" value="ECO:0007669"/>
    <property type="project" value="TreeGrafter"/>
</dbReference>
<dbReference type="InterPro" id="IPR002004">
    <property type="entry name" value="PABP_HYD_C"/>
</dbReference>
<dbReference type="GO" id="GO:0005634">
    <property type="term" value="C:nucleus"/>
    <property type="evidence" value="ECO:0007669"/>
    <property type="project" value="TreeGrafter"/>
</dbReference>